<comment type="caution">
    <text evidence="12">The sequence shown here is derived from an EMBL/GenBank/DDBJ whole genome shotgun (WGS) entry which is preliminary data.</text>
</comment>
<comment type="catalytic activity">
    <reaction evidence="7">
        <text>alpha-D-mannose 1-phosphate + GTP + H(+) = GDP-alpha-D-mannose + diphosphate</text>
        <dbReference type="Rhea" id="RHEA:15229"/>
        <dbReference type="ChEBI" id="CHEBI:15378"/>
        <dbReference type="ChEBI" id="CHEBI:33019"/>
        <dbReference type="ChEBI" id="CHEBI:37565"/>
        <dbReference type="ChEBI" id="CHEBI:57527"/>
        <dbReference type="ChEBI" id="CHEBI:58409"/>
        <dbReference type="EC" id="2.7.7.13"/>
    </reaction>
</comment>
<dbReference type="CDD" id="cd02509">
    <property type="entry name" value="GDP-M1P_Guanylyltransferase"/>
    <property type="match status" value="1"/>
</dbReference>
<dbReference type="PANTHER" id="PTHR46390:SF1">
    <property type="entry name" value="MANNOSE-1-PHOSPHATE GUANYLYLTRANSFERASE"/>
    <property type="match status" value="1"/>
</dbReference>
<feature type="domain" description="Mannose-6-phosphate isomerase type II C-terminal" evidence="10">
    <location>
        <begin position="353"/>
        <end position="467"/>
    </location>
</feature>
<evidence type="ECO:0000256" key="4">
    <source>
        <dbReference type="ARBA" id="ARBA00022695"/>
    </source>
</evidence>
<dbReference type="EMBL" id="SLWL01000003">
    <property type="protein sequence ID" value="TCO14516.1"/>
    <property type="molecule type" value="Genomic_DNA"/>
</dbReference>
<keyword evidence="12" id="KW-0413">Isomerase</keyword>
<evidence type="ECO:0000259" key="11">
    <source>
        <dbReference type="Pfam" id="PF22640"/>
    </source>
</evidence>
<feature type="domain" description="Nucleotidyl transferase" evidence="9">
    <location>
        <begin position="9"/>
        <end position="288"/>
    </location>
</feature>
<dbReference type="CDD" id="cd02213">
    <property type="entry name" value="cupin_PMI_typeII_C"/>
    <property type="match status" value="1"/>
</dbReference>
<protein>
    <recommendedName>
        <fullName evidence="2">mannose-1-phosphate guanylyltransferase</fullName>
        <ecNumber evidence="2">2.7.7.13</ecNumber>
    </recommendedName>
</protein>
<dbReference type="GO" id="GO:0016853">
    <property type="term" value="F:isomerase activity"/>
    <property type="evidence" value="ECO:0007669"/>
    <property type="project" value="UniProtKB-KW"/>
</dbReference>
<keyword evidence="6" id="KW-0342">GTP-binding</keyword>
<dbReference type="InterPro" id="IPR054566">
    <property type="entry name" value="ManC/GMP-like_b-helix"/>
</dbReference>
<dbReference type="Gene3D" id="2.60.120.10">
    <property type="entry name" value="Jelly Rolls"/>
    <property type="match status" value="1"/>
</dbReference>
<dbReference type="SUPFAM" id="SSF51182">
    <property type="entry name" value="RmlC-like cupins"/>
    <property type="match status" value="1"/>
</dbReference>
<dbReference type="GO" id="GO:0005525">
    <property type="term" value="F:GTP binding"/>
    <property type="evidence" value="ECO:0007669"/>
    <property type="project" value="UniProtKB-KW"/>
</dbReference>
<dbReference type="InterPro" id="IPR011051">
    <property type="entry name" value="RmlC_Cupin_sf"/>
</dbReference>
<dbReference type="SUPFAM" id="SSF53448">
    <property type="entry name" value="Nucleotide-diphospho-sugar transferases"/>
    <property type="match status" value="1"/>
</dbReference>
<keyword evidence="3 12" id="KW-0808">Transferase</keyword>
<dbReference type="Gene3D" id="3.90.550.10">
    <property type="entry name" value="Spore Coat Polysaccharide Biosynthesis Protein SpsA, Chain A"/>
    <property type="match status" value="1"/>
</dbReference>
<reference evidence="12 13" key="1">
    <citation type="submission" date="2019-03" db="EMBL/GenBank/DDBJ databases">
        <title>Genomic Encyclopedia of Type Strains, Phase IV (KMG-IV): sequencing the most valuable type-strain genomes for metagenomic binning, comparative biology and taxonomic classification.</title>
        <authorList>
            <person name="Goeker M."/>
        </authorList>
    </citation>
    <scope>NUCLEOTIDE SEQUENCE [LARGE SCALE GENOMIC DNA]</scope>
    <source>
        <strain evidence="12 13">DSM 22958</strain>
    </source>
</reference>
<evidence type="ECO:0000256" key="2">
    <source>
        <dbReference type="ARBA" id="ARBA00012387"/>
    </source>
</evidence>
<comment type="similarity">
    <text evidence="1 8">Belongs to the mannose-6-phosphate isomerase type 2 family.</text>
</comment>
<dbReference type="GO" id="GO:0004475">
    <property type="term" value="F:mannose-1-phosphate guanylyltransferase (GTP) activity"/>
    <property type="evidence" value="ECO:0007669"/>
    <property type="project" value="UniProtKB-EC"/>
</dbReference>
<evidence type="ECO:0000256" key="1">
    <source>
        <dbReference type="ARBA" id="ARBA00006115"/>
    </source>
</evidence>
<dbReference type="NCBIfam" id="TIGR01479">
    <property type="entry name" value="GMP_PMI"/>
    <property type="match status" value="1"/>
</dbReference>
<accession>A0A4V2RXK9</accession>
<gene>
    <name evidence="12" type="ORF">EV666_10322</name>
</gene>
<dbReference type="RefSeq" id="WP_132003829.1">
    <property type="nucleotide sequence ID" value="NZ_JBHUNN010000002.1"/>
</dbReference>
<evidence type="ECO:0000313" key="13">
    <source>
        <dbReference type="Proteomes" id="UP000294881"/>
    </source>
</evidence>
<organism evidence="12 13">
    <name type="scientific">Camelimonas lactis</name>
    <dbReference type="NCBI Taxonomy" id="659006"/>
    <lineage>
        <taxon>Bacteria</taxon>
        <taxon>Pseudomonadati</taxon>
        <taxon>Pseudomonadota</taxon>
        <taxon>Alphaproteobacteria</taxon>
        <taxon>Hyphomicrobiales</taxon>
        <taxon>Chelatococcaceae</taxon>
        <taxon>Camelimonas</taxon>
    </lineage>
</organism>
<dbReference type="AlphaFoldDB" id="A0A4V2RXK9"/>
<keyword evidence="13" id="KW-1185">Reference proteome</keyword>
<proteinExistence type="inferred from homology"/>
<dbReference type="InterPro" id="IPR049577">
    <property type="entry name" value="GMPP_N"/>
</dbReference>
<dbReference type="InterPro" id="IPR051161">
    <property type="entry name" value="Mannose-6P_isomerase_type2"/>
</dbReference>
<evidence type="ECO:0000256" key="8">
    <source>
        <dbReference type="RuleBase" id="RU004190"/>
    </source>
</evidence>
<evidence type="ECO:0000259" key="9">
    <source>
        <dbReference type="Pfam" id="PF00483"/>
    </source>
</evidence>
<dbReference type="InterPro" id="IPR029044">
    <property type="entry name" value="Nucleotide-diphossugar_trans"/>
</dbReference>
<dbReference type="InterPro" id="IPR014710">
    <property type="entry name" value="RmlC-like_jellyroll"/>
</dbReference>
<evidence type="ECO:0000259" key="10">
    <source>
        <dbReference type="Pfam" id="PF01050"/>
    </source>
</evidence>
<feature type="domain" description="MannoseP isomerase/GMP-like beta-helix" evidence="11">
    <location>
        <begin position="299"/>
        <end position="347"/>
    </location>
</feature>
<keyword evidence="4 12" id="KW-0548">Nucleotidyltransferase</keyword>
<evidence type="ECO:0000256" key="5">
    <source>
        <dbReference type="ARBA" id="ARBA00022741"/>
    </source>
</evidence>
<evidence type="ECO:0000313" key="12">
    <source>
        <dbReference type="EMBL" id="TCO14516.1"/>
    </source>
</evidence>
<sequence>MSDLTKLIPVIMCGGAGTRLWPVSRDSMPKQFISLFGGESTFQRVMRLLDNAVVFGRPIVITNAEYRFTVQDQLAQAGVDAEIVLEPARRDSAAAVAAAVELAALRDPDAIVGVFAADHVVQDGRRFVEICELAARVATEGRIVTIGIPPTGPATGYGYIRPGEDIGGGGRRVEAFVEKPDAARAAGYLLEGYLWNSGNFIFPARLMRQELQRLAPDVQQPVASAVAGAERDLSFLRLDGAAFGKARAISIDYAVMEQTDKAAVVVGDFGWSDVGGWGAVWELSNRDADGNAIQGRGYVLDGKDNLIHSGEGLVAVIGLDGVAVISTRDATLVVPRAQAAKVKDMVKLIARQGEAEAGQHREIQRPWGKYLSIDMGDRHQVKRITVKPGGILSLQKHYHRAEHWVVVRGTAEVTRNNEILVVHENESIYLPIGAVHRMANPGKIALELIEVQVGSYLGEDDIVRIEDIYRRV</sequence>
<dbReference type="PANTHER" id="PTHR46390">
    <property type="entry name" value="MANNOSE-1-PHOSPHATE GUANYLYLTRANSFERASE"/>
    <property type="match status" value="1"/>
</dbReference>
<dbReference type="InterPro" id="IPR005835">
    <property type="entry name" value="NTP_transferase_dom"/>
</dbReference>
<dbReference type="FunFam" id="2.60.120.10:FF:000032">
    <property type="entry name" value="Mannose-1-phosphate guanylyltransferase/mannose-6-phosphate isomerase"/>
    <property type="match status" value="1"/>
</dbReference>
<dbReference type="Pfam" id="PF00483">
    <property type="entry name" value="NTP_transferase"/>
    <property type="match status" value="1"/>
</dbReference>
<dbReference type="EC" id="2.7.7.13" evidence="2"/>
<keyword evidence="5" id="KW-0547">Nucleotide-binding</keyword>
<dbReference type="Proteomes" id="UP000294881">
    <property type="component" value="Unassembled WGS sequence"/>
</dbReference>
<dbReference type="OrthoDB" id="9806359at2"/>
<dbReference type="InterPro" id="IPR001538">
    <property type="entry name" value="Man6P_isomerase-2_C"/>
</dbReference>
<dbReference type="GO" id="GO:0000271">
    <property type="term" value="P:polysaccharide biosynthetic process"/>
    <property type="evidence" value="ECO:0007669"/>
    <property type="project" value="InterPro"/>
</dbReference>
<dbReference type="InterPro" id="IPR006375">
    <property type="entry name" value="Man1P_GuaTrfase/Man6P_Isoase"/>
</dbReference>
<name>A0A4V2RXK9_9HYPH</name>
<evidence type="ECO:0000256" key="7">
    <source>
        <dbReference type="ARBA" id="ARBA00047343"/>
    </source>
</evidence>
<evidence type="ECO:0000256" key="3">
    <source>
        <dbReference type="ARBA" id="ARBA00022679"/>
    </source>
</evidence>
<dbReference type="FunFam" id="3.90.550.10:FF:000046">
    <property type="entry name" value="Mannose-1-phosphate guanylyltransferase (GDP)"/>
    <property type="match status" value="1"/>
</dbReference>
<dbReference type="Pfam" id="PF22640">
    <property type="entry name" value="ManC_GMP_beta-helix"/>
    <property type="match status" value="1"/>
</dbReference>
<evidence type="ECO:0000256" key="6">
    <source>
        <dbReference type="ARBA" id="ARBA00023134"/>
    </source>
</evidence>
<dbReference type="Pfam" id="PF01050">
    <property type="entry name" value="MannoseP_isomer"/>
    <property type="match status" value="1"/>
</dbReference>
<dbReference type="GO" id="GO:0009298">
    <property type="term" value="P:GDP-mannose biosynthetic process"/>
    <property type="evidence" value="ECO:0007669"/>
    <property type="project" value="TreeGrafter"/>
</dbReference>